<reference evidence="5 6" key="1">
    <citation type="submission" date="2020-08" db="EMBL/GenBank/DDBJ databases">
        <title>The genome sequence of type strain Novosphingobium piscinae KCTC 42194.</title>
        <authorList>
            <person name="Liu Y."/>
        </authorList>
    </citation>
    <scope>NUCLEOTIDE SEQUENCE [LARGE SCALE GENOMIC DNA]</scope>
    <source>
        <strain evidence="5 6">KCTC 42194</strain>
    </source>
</reference>
<feature type="signal peptide" evidence="2">
    <location>
        <begin position="1"/>
        <end position="28"/>
    </location>
</feature>
<evidence type="ECO:0000259" key="3">
    <source>
        <dbReference type="Pfam" id="PF16313"/>
    </source>
</evidence>
<dbReference type="Pfam" id="PF17148">
    <property type="entry name" value="DUF5117"/>
    <property type="match status" value="1"/>
</dbReference>
<dbReference type="GO" id="GO:0006508">
    <property type="term" value="P:proteolysis"/>
    <property type="evidence" value="ECO:0007669"/>
    <property type="project" value="UniProtKB-KW"/>
</dbReference>
<dbReference type="Proteomes" id="UP000551327">
    <property type="component" value="Unassembled WGS sequence"/>
</dbReference>
<dbReference type="PANTHER" id="PTHR38478:SF1">
    <property type="entry name" value="ZINC DEPENDENT METALLOPROTEASE DOMAIN LIPOPROTEIN"/>
    <property type="match status" value="1"/>
</dbReference>
<name>A0A7X1KQM9_9SPHN</name>
<sequence length="826" mass="89005">MPLSRRIYPLASASALALIALSGPLARAQAPTPMATPTSPTAMRMEGFVPLVWDAAKGRMLIEVPAFDTDILYYVSAASGGGSVELPLDRGILDSAVIRFQRAGSRVLVVEINTGYRTTAGTAQTATGVADSFPTSVLASLPIESTAGGKIVVDATGLFLRDAAGIEAVLRRANQGGWRFDPARSAFHLPATRAFPDNSEVETIATFAGDAPGALVRSVTPDPRSLTLRIHHSFLKAPSGYVPRLGDPRIGVSELTFRDYAKEVSEPTETKWITRWRLEKKNPSAALSEPVKPITFYFDPAIPAPIRTAMKQGTLWWNKAFEQAGFINAVRAEDAPADMDPMDIRYAYVLWINRDERGFSSGGTYRDPRTGEILGSKTRMDTHRIRTIANYWDAYTAALPADGSGVTVADPALVTPGAFAGMPAGQRDMVLVRQALLTAHELGHALGFQHNFASSLDDRQSVMEYPSPRVKVAGDHVDLSEAFQKQIGAYDKMMVRYAYSVFAPGAEKAGLAKVIADMRAAGLHYVPDTDPRWTWYDDRATPTAYLRETYAARSILLKTYGQAALTPGEPVGALRDARLWMVYLHHRYAIESAAKYVGGLYQNFVVKGDTVPPTEFVPAALQREVLGLLLDAVQPAALAMPESLLAQLVAAPGSNKEDLSGDPAFDQLQAARIATALVLEPLTEAARANRMLALAARQKDTLTFPEMVDAIVARTLGAPREGTEGGRAVQTAVQSLTLDALMILGAHPEAAPAARGYVLETLQRQGALLAGRRDPDRLVGAWAARSAAAIARYLEDPAAHAPKKLAPDWGEGPRSRFPQPPGPPLG</sequence>
<dbReference type="InterPro" id="IPR033413">
    <property type="entry name" value="DUF5117"/>
</dbReference>
<dbReference type="AlphaFoldDB" id="A0A7X1KQM9"/>
<comment type="caution">
    <text evidence="5">The sequence shown here is derived from an EMBL/GenBank/DDBJ whole genome shotgun (WGS) entry which is preliminary data.</text>
</comment>
<keyword evidence="5" id="KW-0482">Metalloprotease</keyword>
<keyword evidence="2" id="KW-0732">Signal</keyword>
<dbReference type="Pfam" id="PF16313">
    <property type="entry name" value="DUF4953"/>
    <property type="match status" value="1"/>
</dbReference>
<evidence type="ECO:0000313" key="5">
    <source>
        <dbReference type="EMBL" id="MBC2669748.1"/>
    </source>
</evidence>
<keyword evidence="5" id="KW-0378">Hydrolase</keyword>
<keyword evidence="5" id="KW-0645">Protease</keyword>
<proteinExistence type="predicted"/>
<dbReference type="CDD" id="cd04276">
    <property type="entry name" value="ZnMc_MMP_like_2"/>
    <property type="match status" value="1"/>
</dbReference>
<gene>
    <name evidence="5" type="ORF">H7F53_11395</name>
</gene>
<evidence type="ECO:0000313" key="6">
    <source>
        <dbReference type="Proteomes" id="UP000551327"/>
    </source>
</evidence>
<dbReference type="InterPro" id="IPR024079">
    <property type="entry name" value="MetalloPept_cat_dom_sf"/>
</dbReference>
<dbReference type="EMBL" id="JACLAX010000010">
    <property type="protein sequence ID" value="MBC2669748.1"/>
    <property type="molecule type" value="Genomic_DNA"/>
</dbReference>
<dbReference type="SUPFAM" id="SSF55486">
    <property type="entry name" value="Metalloproteases ('zincins'), catalytic domain"/>
    <property type="match status" value="1"/>
</dbReference>
<accession>A0A7X1KQM9</accession>
<protein>
    <submittedName>
        <fullName evidence="5">Zinc-dependent metalloprotease</fullName>
    </submittedName>
</protein>
<feature type="domain" description="DUF5117" evidence="4">
    <location>
        <begin position="95"/>
        <end position="281"/>
    </location>
</feature>
<evidence type="ECO:0000256" key="2">
    <source>
        <dbReference type="SAM" id="SignalP"/>
    </source>
</evidence>
<feature type="region of interest" description="Disordered" evidence="1">
    <location>
        <begin position="802"/>
        <end position="826"/>
    </location>
</feature>
<dbReference type="InterPro" id="IPR034032">
    <property type="entry name" value="Zn_MMP-like_bac"/>
</dbReference>
<feature type="chain" id="PRO_5031458188" evidence="2">
    <location>
        <begin position="29"/>
        <end position="826"/>
    </location>
</feature>
<dbReference type="RefSeq" id="WP_185679611.1">
    <property type="nucleotide sequence ID" value="NZ_JACLAX010000010.1"/>
</dbReference>
<feature type="domain" description="EcxA zinc-binding" evidence="3">
    <location>
        <begin position="433"/>
        <end position="713"/>
    </location>
</feature>
<evidence type="ECO:0000256" key="1">
    <source>
        <dbReference type="SAM" id="MobiDB-lite"/>
    </source>
</evidence>
<dbReference type="PANTHER" id="PTHR38478">
    <property type="entry name" value="PEPTIDASE M1A AND M12B"/>
    <property type="match status" value="1"/>
</dbReference>
<dbReference type="Gene3D" id="3.40.390.10">
    <property type="entry name" value="Collagenase (Catalytic Domain)"/>
    <property type="match status" value="1"/>
</dbReference>
<keyword evidence="6" id="KW-1185">Reference proteome</keyword>
<organism evidence="5 6">
    <name type="scientific">Novosphingobium piscinae</name>
    <dbReference type="NCBI Taxonomy" id="1507448"/>
    <lineage>
        <taxon>Bacteria</taxon>
        <taxon>Pseudomonadati</taxon>
        <taxon>Pseudomonadota</taxon>
        <taxon>Alphaproteobacteria</taxon>
        <taxon>Sphingomonadales</taxon>
        <taxon>Sphingomonadaceae</taxon>
        <taxon>Novosphingobium</taxon>
    </lineage>
</organism>
<dbReference type="GO" id="GO:0008237">
    <property type="term" value="F:metallopeptidase activity"/>
    <property type="evidence" value="ECO:0007669"/>
    <property type="project" value="UniProtKB-KW"/>
</dbReference>
<evidence type="ECO:0000259" key="4">
    <source>
        <dbReference type="Pfam" id="PF17148"/>
    </source>
</evidence>
<dbReference type="InterPro" id="IPR032534">
    <property type="entry name" value="EcxA_zinc-bd"/>
</dbReference>